<dbReference type="GO" id="GO:0008756">
    <property type="term" value="F:o-succinylbenzoate-CoA ligase activity"/>
    <property type="evidence" value="ECO:0007669"/>
    <property type="project" value="UniProtKB-EC"/>
</dbReference>
<dbReference type="Gene3D" id="3.40.50.12780">
    <property type="entry name" value="N-terminal domain of ligase-like"/>
    <property type="match status" value="1"/>
</dbReference>
<dbReference type="RefSeq" id="WP_329775714.1">
    <property type="nucleotide sequence ID" value="NZ_JAYDYW010000009.1"/>
</dbReference>
<evidence type="ECO:0000313" key="9">
    <source>
        <dbReference type="Proteomes" id="UP001310248"/>
    </source>
</evidence>
<dbReference type="PANTHER" id="PTHR43201:SF5">
    <property type="entry name" value="MEDIUM-CHAIN ACYL-COA LIGASE ACSF2, MITOCHONDRIAL"/>
    <property type="match status" value="1"/>
</dbReference>
<sequence>MSTHSLSTHALQQQSQLRPEHIALSIGQQHVSYQQLYAMVKATAEQLRLQGLTKGSRLCCFGEDPLRMLLLQLASLELGYIFCPLNHHHPLSQLQALSATVECQFYWSNLDLSLNQGKRVEFNPHQALSGSDAGELDSEAPMSMVFTSGSSGPSKAVVHCWRNHYYSAQGSQAMIPLNHQDQWLLSLPLYHIGGQAIVWRCILAGARIVIAQNKGRVFPDLLASATTHVSLVPTQLYRLLTQAKFWAHSLKLKHILIGGAACNESLLEQAISRGFHVYSSYGSSEMSSQIATRHHSLGQNSYQILPHRRAKIHQGEIYLRGKTLFLGYWKNGEILKACEPDGWFNSGDRGLIEGAHLYTLGRSNNMFICAGENIQPEEIELALLQHPQINQAVVVAQQNSEYGQCPVAFIKAEQKLDKQQLDLFLRQQLAAIKLPIAYFDLPAHNSLKPSRSELSKLANHKSSCCDQC</sequence>
<dbReference type="Pfam" id="PF00501">
    <property type="entry name" value="AMP-binding"/>
    <property type="match status" value="1"/>
</dbReference>
<protein>
    <submittedName>
        <fullName evidence="8">O-succinylbenzoate--CoA ligase</fullName>
        <ecNumber evidence="8">6.2.1.26</ecNumber>
    </submittedName>
</protein>
<keyword evidence="9" id="KW-1185">Reference proteome</keyword>
<dbReference type="InterPro" id="IPR045851">
    <property type="entry name" value="AMP-bd_C_sf"/>
</dbReference>
<comment type="similarity">
    <text evidence="1">Belongs to the ATP-dependent AMP-binding enzyme family.</text>
</comment>
<evidence type="ECO:0000256" key="4">
    <source>
        <dbReference type="ARBA" id="ARBA00022741"/>
    </source>
</evidence>
<evidence type="ECO:0000259" key="7">
    <source>
        <dbReference type="Pfam" id="PF13193"/>
    </source>
</evidence>
<dbReference type="NCBIfam" id="TIGR01923">
    <property type="entry name" value="menE"/>
    <property type="match status" value="1"/>
</dbReference>
<gene>
    <name evidence="8" type="primary">menE</name>
    <name evidence="8" type="ORF">SNR37_004083</name>
</gene>
<dbReference type="Pfam" id="PF13193">
    <property type="entry name" value="AMP-binding_C"/>
    <property type="match status" value="1"/>
</dbReference>
<dbReference type="InterPro" id="IPR042099">
    <property type="entry name" value="ANL_N_sf"/>
</dbReference>
<dbReference type="SUPFAM" id="SSF56801">
    <property type="entry name" value="Acetyl-CoA synthetase-like"/>
    <property type="match status" value="1"/>
</dbReference>
<dbReference type="PANTHER" id="PTHR43201">
    <property type="entry name" value="ACYL-COA SYNTHETASE"/>
    <property type="match status" value="1"/>
</dbReference>
<dbReference type="InterPro" id="IPR020845">
    <property type="entry name" value="AMP-binding_CS"/>
</dbReference>
<dbReference type="InterPro" id="IPR025110">
    <property type="entry name" value="AMP-bd_C"/>
</dbReference>
<keyword evidence="2" id="KW-0474">Menaquinone biosynthesis</keyword>
<evidence type="ECO:0000313" key="8">
    <source>
        <dbReference type="EMBL" id="MEE1674640.1"/>
    </source>
</evidence>
<accession>A0ABU7G5S1</accession>
<evidence type="ECO:0000256" key="2">
    <source>
        <dbReference type="ARBA" id="ARBA00022428"/>
    </source>
</evidence>
<keyword evidence="5" id="KW-0067">ATP-binding</keyword>
<feature type="domain" description="AMP-dependent synthetase/ligase" evidence="6">
    <location>
        <begin position="12"/>
        <end position="329"/>
    </location>
</feature>
<evidence type="ECO:0000256" key="3">
    <source>
        <dbReference type="ARBA" id="ARBA00022598"/>
    </source>
</evidence>
<proteinExistence type="inferred from homology"/>
<organism evidence="8 9">
    <name type="scientific">Agarivorans aestuarii</name>
    <dbReference type="NCBI Taxonomy" id="1563703"/>
    <lineage>
        <taxon>Bacteria</taxon>
        <taxon>Pseudomonadati</taxon>
        <taxon>Pseudomonadota</taxon>
        <taxon>Gammaproteobacteria</taxon>
        <taxon>Alteromonadales</taxon>
        <taxon>Alteromonadaceae</taxon>
        <taxon>Agarivorans</taxon>
    </lineage>
</organism>
<feature type="domain" description="AMP-binding enzyme C-terminal" evidence="7">
    <location>
        <begin position="378"/>
        <end position="436"/>
    </location>
</feature>
<evidence type="ECO:0000256" key="1">
    <source>
        <dbReference type="ARBA" id="ARBA00006432"/>
    </source>
</evidence>
<comment type="caution">
    <text evidence="8">The sequence shown here is derived from an EMBL/GenBank/DDBJ whole genome shotgun (WGS) entry which is preliminary data.</text>
</comment>
<keyword evidence="3 8" id="KW-0436">Ligase</keyword>
<dbReference type="InterPro" id="IPR000873">
    <property type="entry name" value="AMP-dep_synth/lig_dom"/>
</dbReference>
<keyword evidence="4" id="KW-0547">Nucleotide-binding</keyword>
<dbReference type="EC" id="6.2.1.26" evidence="8"/>
<dbReference type="InterPro" id="IPR010192">
    <property type="entry name" value="MenE"/>
</dbReference>
<evidence type="ECO:0000256" key="5">
    <source>
        <dbReference type="ARBA" id="ARBA00022840"/>
    </source>
</evidence>
<dbReference type="EMBL" id="JAYDYW010000009">
    <property type="protein sequence ID" value="MEE1674640.1"/>
    <property type="molecule type" value="Genomic_DNA"/>
</dbReference>
<dbReference type="Proteomes" id="UP001310248">
    <property type="component" value="Unassembled WGS sequence"/>
</dbReference>
<evidence type="ECO:0000259" key="6">
    <source>
        <dbReference type="Pfam" id="PF00501"/>
    </source>
</evidence>
<name>A0ABU7G5S1_9ALTE</name>
<reference evidence="9" key="1">
    <citation type="submission" date="2023-07" db="EMBL/GenBank/DDBJ databases">
        <title>Draft genome sequence of Agarivorans aestuarii strain ZMCS4, a CAZymes producing bacteria isolated from the marine brown algae Clodostephus spongiosus.</title>
        <authorList>
            <person name="Lorente B."/>
            <person name="Cabral C."/>
            <person name="Frias J."/>
            <person name="Faria J."/>
            <person name="Toubarro D."/>
        </authorList>
    </citation>
    <scope>NUCLEOTIDE SEQUENCE [LARGE SCALE GENOMIC DNA]</scope>
    <source>
        <strain evidence="9">ZMCS4</strain>
    </source>
</reference>
<dbReference type="Gene3D" id="3.30.300.30">
    <property type="match status" value="1"/>
</dbReference>
<dbReference type="PROSITE" id="PS00455">
    <property type="entry name" value="AMP_BINDING"/>
    <property type="match status" value="1"/>
</dbReference>